<proteinExistence type="predicted"/>
<feature type="compositionally biased region" description="Low complexity" evidence="1">
    <location>
        <begin position="400"/>
        <end position="417"/>
    </location>
</feature>
<protein>
    <recommendedName>
        <fullName evidence="2">Polysaccharide pyruvyl transferase domain-containing protein</fullName>
    </recommendedName>
</protein>
<feature type="compositionally biased region" description="Low complexity" evidence="1">
    <location>
        <begin position="455"/>
        <end position="483"/>
    </location>
</feature>
<dbReference type="PANTHER" id="PTHR36836:SF1">
    <property type="entry name" value="COLANIC ACID BIOSYNTHESIS PROTEIN WCAK"/>
    <property type="match status" value="1"/>
</dbReference>
<comment type="caution">
    <text evidence="3">The sequence shown here is derived from an EMBL/GenBank/DDBJ whole genome shotgun (WGS) entry which is preliminary data.</text>
</comment>
<dbReference type="Pfam" id="PF04230">
    <property type="entry name" value="PS_pyruv_trans"/>
    <property type="match status" value="1"/>
</dbReference>
<gene>
    <name evidence="3" type="ORF">GCM10023336_60230</name>
</gene>
<dbReference type="InterPro" id="IPR007345">
    <property type="entry name" value="Polysacch_pyruvyl_Trfase"/>
</dbReference>
<reference evidence="4" key="1">
    <citation type="journal article" date="2019" name="Int. J. Syst. Evol. Microbiol.">
        <title>The Global Catalogue of Microorganisms (GCM) 10K type strain sequencing project: providing services to taxonomists for standard genome sequencing and annotation.</title>
        <authorList>
            <consortium name="The Broad Institute Genomics Platform"/>
            <consortium name="The Broad Institute Genome Sequencing Center for Infectious Disease"/>
            <person name="Wu L."/>
            <person name="Ma J."/>
        </authorList>
    </citation>
    <scope>NUCLEOTIDE SEQUENCE [LARGE SCALE GENOMIC DNA]</scope>
    <source>
        <strain evidence="4">JCM 18410</strain>
    </source>
</reference>
<feature type="compositionally biased region" description="Gly residues" evidence="1">
    <location>
        <begin position="520"/>
        <end position="531"/>
    </location>
</feature>
<evidence type="ECO:0000256" key="1">
    <source>
        <dbReference type="SAM" id="MobiDB-lite"/>
    </source>
</evidence>
<dbReference type="PANTHER" id="PTHR36836">
    <property type="entry name" value="COLANIC ACID BIOSYNTHESIS PROTEIN WCAK"/>
    <property type="match status" value="1"/>
</dbReference>
<evidence type="ECO:0000259" key="2">
    <source>
        <dbReference type="Pfam" id="PF04230"/>
    </source>
</evidence>
<keyword evidence="4" id="KW-1185">Reference proteome</keyword>
<feature type="domain" description="Polysaccharide pyruvyl transferase" evidence="2">
    <location>
        <begin position="26"/>
        <end position="310"/>
    </location>
</feature>
<dbReference type="Proteomes" id="UP001500124">
    <property type="component" value="Unassembled WGS sequence"/>
</dbReference>
<dbReference type="EMBL" id="BAABKC010000101">
    <property type="protein sequence ID" value="GAA5073069.1"/>
    <property type="molecule type" value="Genomic_DNA"/>
</dbReference>
<evidence type="ECO:0000313" key="3">
    <source>
        <dbReference type="EMBL" id="GAA5073069.1"/>
    </source>
</evidence>
<feature type="region of interest" description="Disordered" evidence="1">
    <location>
        <begin position="384"/>
        <end position="557"/>
    </location>
</feature>
<organism evidence="3 4">
    <name type="scientific">Streptomyces similanensis</name>
    <dbReference type="NCBI Taxonomy" id="1274988"/>
    <lineage>
        <taxon>Bacteria</taxon>
        <taxon>Bacillati</taxon>
        <taxon>Actinomycetota</taxon>
        <taxon>Actinomycetes</taxon>
        <taxon>Kitasatosporales</taxon>
        <taxon>Streptomycetaceae</taxon>
        <taxon>Streptomyces</taxon>
    </lineage>
</organism>
<name>A0ABP9L810_9ACTN</name>
<sequence>MTTSQHRPPGPGAPRIGLLGSYGGYNIGDEAILQCVLGCLRGHRPGARLIVFSRDAEHTRAHQPMADEVVPWEGVPYRQVTDVLAGLDLLVLGGGGILYDGEARRYLKLVRTAQTHGVRTFAYAVGAGPLRESDDREAVRTVLADMDEVVVRDQESRLVLEEVGVERDLVVTADPALLLPPEPFTAEMMRQEGVPAHARLVGMSVREPGRAAEKLDEGDYHALLADVADFLVRRLDAHVVFMPMERHDVRHAHAVLSRMSAPDRGRILHSAYTPGQVLGLMSHLDLVVGMRLHFLIFAALSGLPVLPLPYAGKVFDFARRLGAPALVGVAREQVGLLLAEVDRLWDEFPQRRVDLGTRVRELRELAAETCARCGALLDDMDRRADGAAPVPPGDAGGLTGEAARSAGAAAEPAGKAPGRVHDTAGPTEEAAGSAEDTAGSAEDTVGSTEGAVDFAEGAARSSEGAAGSADAAAGPADGTARSADGTARPARSTSGLAASPEGSEDPEGSDATAPAAPAEPGGGPGGPGGTGAVVPVAHGFAQAPEGAERGGGVGRED</sequence>
<evidence type="ECO:0000313" key="4">
    <source>
        <dbReference type="Proteomes" id="UP001500124"/>
    </source>
</evidence>
<accession>A0ABP9L810</accession>